<dbReference type="SUPFAM" id="SSF56801">
    <property type="entry name" value="Acetyl-CoA synthetase-like"/>
    <property type="match status" value="1"/>
</dbReference>
<proteinExistence type="predicted"/>
<dbReference type="Proteomes" id="UP001199054">
    <property type="component" value="Unassembled WGS sequence"/>
</dbReference>
<name>A0ABS8B9L7_9ACTN</name>
<organism evidence="3 4">
    <name type="scientific">Streptomyces antimicrobicus</name>
    <dbReference type="NCBI Taxonomy" id="2883108"/>
    <lineage>
        <taxon>Bacteria</taxon>
        <taxon>Bacillati</taxon>
        <taxon>Actinomycetota</taxon>
        <taxon>Actinomycetes</taxon>
        <taxon>Kitasatosporales</taxon>
        <taxon>Streptomycetaceae</taxon>
        <taxon>Streptomyces</taxon>
    </lineage>
</organism>
<keyword evidence="4" id="KW-1185">Reference proteome</keyword>
<keyword evidence="1" id="KW-0812">Transmembrane</keyword>
<evidence type="ECO:0000259" key="2">
    <source>
        <dbReference type="Pfam" id="PF00501"/>
    </source>
</evidence>
<dbReference type="Pfam" id="PF00501">
    <property type="entry name" value="AMP-binding"/>
    <property type="match status" value="1"/>
</dbReference>
<dbReference type="InterPro" id="IPR042099">
    <property type="entry name" value="ANL_N_sf"/>
</dbReference>
<comment type="caution">
    <text evidence="3">The sequence shown here is derived from an EMBL/GenBank/DDBJ whole genome shotgun (WGS) entry which is preliminary data.</text>
</comment>
<feature type="domain" description="AMP-dependent synthetase/ligase" evidence="2">
    <location>
        <begin position="22"/>
        <end position="367"/>
    </location>
</feature>
<feature type="transmembrane region" description="Helical" evidence="1">
    <location>
        <begin position="523"/>
        <end position="545"/>
    </location>
</feature>
<protein>
    <submittedName>
        <fullName evidence="3">AMP-binding protein</fullName>
    </submittedName>
</protein>
<dbReference type="InterPro" id="IPR000873">
    <property type="entry name" value="AMP-dep_synth/lig_dom"/>
</dbReference>
<evidence type="ECO:0000256" key="1">
    <source>
        <dbReference type="SAM" id="Phobius"/>
    </source>
</evidence>
<evidence type="ECO:0000313" key="4">
    <source>
        <dbReference type="Proteomes" id="UP001199054"/>
    </source>
</evidence>
<dbReference type="InterPro" id="IPR045851">
    <property type="entry name" value="AMP-bd_C_sf"/>
</dbReference>
<dbReference type="RefSeq" id="WP_226728391.1">
    <property type="nucleotide sequence ID" value="NZ_JAJAUY010000070.1"/>
</dbReference>
<evidence type="ECO:0000313" key="3">
    <source>
        <dbReference type="EMBL" id="MCB5181305.1"/>
    </source>
</evidence>
<accession>A0ABS8B9L7</accession>
<gene>
    <name evidence="3" type="ORF">LG632_18200</name>
</gene>
<sequence>MTQESEVIRSGPRTTDTVLARFEQWARDTPDALAVLSGTFDVPYGELDRRANRLARHLLDAGLPAGATVAVATARRADAVVALLAALKAGGAYALLDPDAPRVAEQQLRAARPFALITHTPYVARLDLDEGPRVICLDAEAAQIEARPTRPPAAEPGPVAAVLFTGADRPRAVPVGQDRLLAAAGSWAQVGAFTPEDRHLTTARADGTAFAAGWTRALCSGGALAVPEGAHWAGHEIRRRIVEDRVTVVHTDPAAAQRLAGPPAGRPDLRRPESGLATVRLLSVTGDRLFLDEHAELALRLRTGARLLNVYATTEAAGCGTWFELAQLPRPEPVPERTSVVGAPFPGCRAEVRDGRIHLAPPEGGDLVPTGDLGLLRADGLLEFTGREQDRVLLGGAEIDAHKVEAAIRTHEGTGSALVRPVSAPGGEQRLVAYLAPYAFPPPGGHPGLPNAAGLRMHLRGKLDPDEIPQGVVHLQSLPRTRAGREDRGGLPLPAEPAPLAGTGRVKFAASAVPTRGSTAGDALAYGCAGFFPGLLAFALTFLLWPRSVDLSLVPSPWAGLFLILYACECLAFGAGVVVLFVGRRAMLAQGRPRGLTTAAHLSIVYLLASWWPQDNFYRLADKYDYPVQALLVYTFNIPLMIAAFVVALYATRSPEPQIDYDD</sequence>
<dbReference type="Gene3D" id="3.30.300.30">
    <property type="match status" value="1"/>
</dbReference>
<feature type="transmembrane region" description="Helical" evidence="1">
    <location>
        <begin position="595"/>
        <end position="612"/>
    </location>
</feature>
<dbReference type="PANTHER" id="PTHR45527:SF1">
    <property type="entry name" value="FATTY ACID SYNTHASE"/>
    <property type="match status" value="1"/>
</dbReference>
<dbReference type="Gene3D" id="3.40.50.12780">
    <property type="entry name" value="N-terminal domain of ligase-like"/>
    <property type="match status" value="1"/>
</dbReference>
<keyword evidence="1" id="KW-1133">Transmembrane helix</keyword>
<feature type="transmembrane region" description="Helical" evidence="1">
    <location>
        <begin position="557"/>
        <end position="583"/>
    </location>
</feature>
<reference evidence="3 4" key="1">
    <citation type="submission" date="2021-10" db="EMBL/GenBank/DDBJ databases">
        <title>Streptomyces sp. strain SMC 277, a novel streptomycete isolated from soil.</title>
        <authorList>
            <person name="Chanama M."/>
        </authorList>
    </citation>
    <scope>NUCLEOTIDE SEQUENCE [LARGE SCALE GENOMIC DNA]</scope>
    <source>
        <strain evidence="3 4">SMC 277</strain>
    </source>
</reference>
<dbReference type="PANTHER" id="PTHR45527">
    <property type="entry name" value="NONRIBOSOMAL PEPTIDE SYNTHETASE"/>
    <property type="match status" value="1"/>
</dbReference>
<feature type="transmembrane region" description="Helical" evidence="1">
    <location>
        <begin position="632"/>
        <end position="651"/>
    </location>
</feature>
<keyword evidence="1" id="KW-0472">Membrane</keyword>
<dbReference type="EMBL" id="JAJAUY010000070">
    <property type="protein sequence ID" value="MCB5181305.1"/>
    <property type="molecule type" value="Genomic_DNA"/>
</dbReference>